<name>A0A5N5U867_9EURY</name>
<accession>A0A5N5UH97</accession>
<dbReference type="GO" id="GO:0000166">
    <property type="term" value="F:nucleotide binding"/>
    <property type="evidence" value="ECO:0007669"/>
    <property type="project" value="UniProtKB-KW"/>
</dbReference>
<dbReference type="PANTHER" id="PTHR30457">
    <property type="entry name" value="5'-NUCLEOTIDASE SURE"/>
    <property type="match status" value="1"/>
</dbReference>
<dbReference type="RefSeq" id="WP_152119027.1">
    <property type="nucleotide sequence ID" value="NZ_QJOW01000001.1"/>
</dbReference>
<dbReference type="AlphaFoldDB" id="A0A5N5U867"/>
<dbReference type="SUPFAM" id="SSF64167">
    <property type="entry name" value="SurE-like"/>
    <property type="match status" value="1"/>
</dbReference>
<dbReference type="Proteomes" id="UP000326302">
    <property type="component" value="Unassembled WGS sequence"/>
</dbReference>
<feature type="binding site" evidence="4">
    <location>
        <position position="42"/>
    </location>
    <ligand>
        <name>a divalent metal cation</name>
        <dbReference type="ChEBI" id="CHEBI:60240"/>
    </ligand>
</feature>
<dbReference type="OrthoDB" id="26873at2157"/>
<protein>
    <recommendedName>
        <fullName evidence="4">5'-nucleotidase SurE</fullName>
        <ecNumber evidence="4">3.1.3.5</ecNumber>
    </recommendedName>
    <alternativeName>
        <fullName evidence="4">Nucleoside 5'-monophosphate phosphohydrolase</fullName>
    </alternativeName>
</protein>
<evidence type="ECO:0000313" key="6">
    <source>
        <dbReference type="EMBL" id="KAB7514815.1"/>
    </source>
</evidence>
<dbReference type="EC" id="3.1.3.5" evidence="4"/>
<reference evidence="9 10" key="1">
    <citation type="submission" date="2019-10" db="EMBL/GenBank/DDBJ databases">
        <title>Unraveling microbial dark matter from salterns through culturing: the case of the genus Halosegnis.</title>
        <authorList>
            <person name="Duran-Viseras A."/>
            <person name="Andrei A.-S."/>
            <person name="Vera-Gargallo B."/>
            <person name="Ghai R."/>
            <person name="Sanchez-Porro C."/>
            <person name="Ventosa A."/>
        </authorList>
    </citation>
    <scope>NUCLEOTIDE SEQUENCE [LARGE SCALE GENOMIC DNA]</scope>
    <source>
        <strain evidence="7 10">F17-44</strain>
        <strain evidence="6 11">F18-79</strain>
        <strain evidence="8 9">F19-13</strain>
    </source>
</reference>
<feature type="binding site" evidence="4">
    <location>
        <position position="93"/>
    </location>
    <ligand>
        <name>a divalent metal cation</name>
        <dbReference type="ChEBI" id="CHEBI:60240"/>
    </ligand>
</feature>
<evidence type="ECO:0000313" key="10">
    <source>
        <dbReference type="Proteomes" id="UP000326302"/>
    </source>
</evidence>
<evidence type="ECO:0000313" key="9">
    <source>
        <dbReference type="Proteomes" id="UP000326207"/>
    </source>
</evidence>
<keyword evidence="4" id="KW-0963">Cytoplasm</keyword>
<dbReference type="Proteomes" id="UP000326207">
    <property type="component" value="Unassembled WGS sequence"/>
</dbReference>
<dbReference type="InterPro" id="IPR002828">
    <property type="entry name" value="SurE-like_Pase/nucleotidase"/>
</dbReference>
<dbReference type="Pfam" id="PF01975">
    <property type="entry name" value="SurE"/>
    <property type="match status" value="1"/>
</dbReference>
<feature type="domain" description="Survival protein SurE-like phosphatase/nucleotidase" evidence="5">
    <location>
        <begin position="6"/>
        <end position="186"/>
    </location>
</feature>
<comment type="subcellular location">
    <subcellularLocation>
        <location evidence="4">Cytoplasm</location>
    </subcellularLocation>
</comment>
<dbReference type="EMBL" id="QKKZ01000002">
    <property type="protein sequence ID" value="KAB7514815.1"/>
    <property type="molecule type" value="Genomic_DNA"/>
</dbReference>
<comment type="catalytic activity">
    <reaction evidence="4">
        <text>a ribonucleoside 5'-phosphate + H2O = a ribonucleoside + phosphate</text>
        <dbReference type="Rhea" id="RHEA:12484"/>
        <dbReference type="ChEBI" id="CHEBI:15377"/>
        <dbReference type="ChEBI" id="CHEBI:18254"/>
        <dbReference type="ChEBI" id="CHEBI:43474"/>
        <dbReference type="ChEBI" id="CHEBI:58043"/>
        <dbReference type="EC" id="3.1.3.5"/>
    </reaction>
</comment>
<evidence type="ECO:0000256" key="1">
    <source>
        <dbReference type="ARBA" id="ARBA00011062"/>
    </source>
</evidence>
<keyword evidence="11" id="KW-1185">Reference proteome</keyword>
<accession>A0A5N5U867</accession>
<evidence type="ECO:0000256" key="4">
    <source>
        <dbReference type="HAMAP-Rule" id="MF_00060"/>
    </source>
</evidence>
<evidence type="ECO:0000313" key="11">
    <source>
        <dbReference type="Proteomes" id="UP000326865"/>
    </source>
</evidence>
<gene>
    <name evidence="4 6" type="primary">surE</name>
    <name evidence="6" type="ORF">DM867_06815</name>
    <name evidence="7" type="ORF">DMP03_01835</name>
    <name evidence="8" type="ORF">DP108_04100</name>
</gene>
<evidence type="ECO:0000313" key="8">
    <source>
        <dbReference type="EMBL" id="KAB7519299.1"/>
    </source>
</evidence>
<dbReference type="InterPro" id="IPR030048">
    <property type="entry name" value="SurE"/>
</dbReference>
<keyword evidence="4" id="KW-0547">Nucleotide-binding</keyword>
<organism evidence="6 11">
    <name type="scientific">Halosegnis rubeus</name>
    <dbReference type="NCBI Taxonomy" id="2212850"/>
    <lineage>
        <taxon>Archaea</taxon>
        <taxon>Methanobacteriati</taxon>
        <taxon>Methanobacteriota</taxon>
        <taxon>Stenosarchaea group</taxon>
        <taxon>Halobacteria</taxon>
        <taxon>Halobacteriales</taxon>
        <taxon>Natronomonadaceae</taxon>
        <taxon>Halosegnis</taxon>
    </lineage>
</organism>
<dbReference type="Proteomes" id="UP000326865">
    <property type="component" value="Unassembled WGS sequence"/>
</dbReference>
<dbReference type="NCBIfam" id="TIGR00087">
    <property type="entry name" value="surE"/>
    <property type="match status" value="1"/>
</dbReference>
<dbReference type="EMBL" id="QJOW01000001">
    <property type="protein sequence ID" value="KAB7518127.1"/>
    <property type="molecule type" value="Genomic_DNA"/>
</dbReference>
<dbReference type="Gene3D" id="3.40.1210.10">
    <property type="entry name" value="Survival protein SurE-like phosphatase/nucleotidase"/>
    <property type="match status" value="1"/>
</dbReference>
<evidence type="ECO:0000259" key="5">
    <source>
        <dbReference type="Pfam" id="PF01975"/>
    </source>
</evidence>
<dbReference type="PANTHER" id="PTHR30457:SF0">
    <property type="entry name" value="PHOSPHATASE, PUTATIVE (AFU_ORTHOLOGUE AFUA_4G01070)-RELATED"/>
    <property type="match status" value="1"/>
</dbReference>
<comment type="function">
    <text evidence="4">Nucleotidase that shows phosphatase activity on nucleoside 5'-monophosphates.</text>
</comment>
<keyword evidence="2 4" id="KW-0479">Metal-binding</keyword>
<evidence type="ECO:0000256" key="3">
    <source>
        <dbReference type="ARBA" id="ARBA00022801"/>
    </source>
</evidence>
<comment type="caution">
    <text evidence="6">The sequence shown here is derived from an EMBL/GenBank/DDBJ whole genome shotgun (WGS) entry which is preliminary data.</text>
</comment>
<feature type="binding site" evidence="4">
    <location>
        <position position="11"/>
    </location>
    <ligand>
        <name>a divalent metal cation</name>
        <dbReference type="ChEBI" id="CHEBI:60240"/>
    </ligand>
</feature>
<proteinExistence type="inferred from homology"/>
<dbReference type="HAMAP" id="MF_00060">
    <property type="entry name" value="SurE"/>
    <property type="match status" value="1"/>
</dbReference>
<keyword evidence="3 4" id="KW-0378">Hydrolase</keyword>
<comment type="similarity">
    <text evidence="1 4">Belongs to the SurE nucleotidase family.</text>
</comment>
<feature type="binding site" evidence="4">
    <location>
        <position position="12"/>
    </location>
    <ligand>
        <name>a divalent metal cation</name>
        <dbReference type="ChEBI" id="CHEBI:60240"/>
    </ligand>
</feature>
<accession>A0A5N5UKF3</accession>
<dbReference type="GO" id="GO:0005737">
    <property type="term" value="C:cytoplasm"/>
    <property type="evidence" value="ECO:0007669"/>
    <property type="project" value="UniProtKB-SubCell"/>
</dbReference>
<evidence type="ECO:0000313" key="7">
    <source>
        <dbReference type="EMBL" id="KAB7518127.1"/>
    </source>
</evidence>
<sequence>MRDPSILVTNDDGIDAHGIRALTDALESVGDVTVVAPADNQSWAGRDMTWHAGPTGIEETDRGYAVEGTPSDAVAVAVSVLDVDPDIVVSGVNDGMNLSAHILERSGTVGAAIEAVHFGLPAIAVSTADHTSPEPPHPDPDAFETPAEVAAFVTERVLADGLGEAEYLNVNVPAFPDDPEIHRTRPTREYAVEHDPTDEDGVALRDPGWQQFLTGESIDAPETDRHAVLNGNVSVTPMRLPRAVETDADFSGFDHHPA</sequence>
<dbReference type="GO" id="GO:0046872">
    <property type="term" value="F:metal ion binding"/>
    <property type="evidence" value="ECO:0007669"/>
    <property type="project" value="UniProtKB-UniRule"/>
</dbReference>
<dbReference type="EMBL" id="QMDY01000002">
    <property type="protein sequence ID" value="KAB7519299.1"/>
    <property type="molecule type" value="Genomic_DNA"/>
</dbReference>
<dbReference type="GO" id="GO:0008253">
    <property type="term" value="F:5'-nucleotidase activity"/>
    <property type="evidence" value="ECO:0007669"/>
    <property type="project" value="UniProtKB-UniRule"/>
</dbReference>
<evidence type="ECO:0000256" key="2">
    <source>
        <dbReference type="ARBA" id="ARBA00022723"/>
    </source>
</evidence>
<dbReference type="InterPro" id="IPR036523">
    <property type="entry name" value="SurE-like_sf"/>
</dbReference>
<comment type="cofactor">
    <cofactor evidence="4">
        <name>a divalent metal cation</name>
        <dbReference type="ChEBI" id="CHEBI:60240"/>
    </cofactor>
    <text evidence="4">Binds 1 divalent metal cation per subunit.</text>
</comment>